<dbReference type="EMBL" id="QPFP01000022">
    <property type="protein sequence ID" value="TEB30590.1"/>
    <property type="molecule type" value="Genomic_DNA"/>
</dbReference>
<evidence type="ECO:0000313" key="1">
    <source>
        <dbReference type="EMBL" id="TEB30590.1"/>
    </source>
</evidence>
<dbReference type="InterPro" id="IPR036396">
    <property type="entry name" value="Cyt_P450_sf"/>
</dbReference>
<keyword evidence="2" id="KW-1185">Reference proteome</keyword>
<comment type="caution">
    <text evidence="1">The sequence shown here is derived from an EMBL/GenBank/DDBJ whole genome shotgun (WGS) entry which is preliminary data.</text>
</comment>
<dbReference type="OrthoDB" id="1470350at2759"/>
<gene>
    <name evidence="1" type="ORF">FA13DRAFT_522281</name>
</gene>
<dbReference type="Pfam" id="PF00067">
    <property type="entry name" value="p450"/>
    <property type="match status" value="1"/>
</dbReference>
<proteinExistence type="predicted"/>
<organism evidence="1 2">
    <name type="scientific">Coprinellus micaceus</name>
    <name type="common">Glistening ink-cap mushroom</name>
    <name type="synonym">Coprinus micaceus</name>
    <dbReference type="NCBI Taxonomy" id="71717"/>
    <lineage>
        <taxon>Eukaryota</taxon>
        <taxon>Fungi</taxon>
        <taxon>Dikarya</taxon>
        <taxon>Basidiomycota</taxon>
        <taxon>Agaricomycotina</taxon>
        <taxon>Agaricomycetes</taxon>
        <taxon>Agaricomycetidae</taxon>
        <taxon>Agaricales</taxon>
        <taxon>Agaricineae</taxon>
        <taxon>Psathyrellaceae</taxon>
        <taxon>Coprinellus</taxon>
    </lineage>
</organism>
<dbReference type="GO" id="GO:0004497">
    <property type="term" value="F:monooxygenase activity"/>
    <property type="evidence" value="ECO:0007669"/>
    <property type="project" value="InterPro"/>
</dbReference>
<dbReference type="AlphaFoldDB" id="A0A4Y7T910"/>
<dbReference type="GO" id="GO:0005506">
    <property type="term" value="F:iron ion binding"/>
    <property type="evidence" value="ECO:0007669"/>
    <property type="project" value="InterPro"/>
</dbReference>
<sequence>MLTLDQSIGLCLATWISWQLFKRLLARDLLANIPGPRPDSWLGDTVASAKIPGVYSNMMTFIGGNRACIGVTFAVLEMKVVLSLLLQPFRFSHAPGKKIIWQLNGVIQPTTEDALLTTVGEKKLQLPLKISLIR</sequence>
<dbReference type="Gene3D" id="1.10.630.10">
    <property type="entry name" value="Cytochrome P450"/>
    <property type="match status" value="1"/>
</dbReference>
<dbReference type="InterPro" id="IPR001128">
    <property type="entry name" value="Cyt_P450"/>
</dbReference>
<accession>A0A4Y7T910</accession>
<dbReference type="GO" id="GO:0020037">
    <property type="term" value="F:heme binding"/>
    <property type="evidence" value="ECO:0007669"/>
    <property type="project" value="InterPro"/>
</dbReference>
<protein>
    <recommendedName>
        <fullName evidence="3">Cytochrome P450</fullName>
    </recommendedName>
</protein>
<reference evidence="1 2" key="1">
    <citation type="journal article" date="2019" name="Nat. Ecol. Evol.">
        <title>Megaphylogeny resolves global patterns of mushroom evolution.</title>
        <authorList>
            <person name="Varga T."/>
            <person name="Krizsan K."/>
            <person name="Foldi C."/>
            <person name="Dima B."/>
            <person name="Sanchez-Garcia M."/>
            <person name="Sanchez-Ramirez S."/>
            <person name="Szollosi G.J."/>
            <person name="Szarkandi J.G."/>
            <person name="Papp V."/>
            <person name="Albert L."/>
            <person name="Andreopoulos W."/>
            <person name="Angelini C."/>
            <person name="Antonin V."/>
            <person name="Barry K.W."/>
            <person name="Bougher N.L."/>
            <person name="Buchanan P."/>
            <person name="Buyck B."/>
            <person name="Bense V."/>
            <person name="Catcheside P."/>
            <person name="Chovatia M."/>
            <person name="Cooper J."/>
            <person name="Damon W."/>
            <person name="Desjardin D."/>
            <person name="Finy P."/>
            <person name="Geml J."/>
            <person name="Haridas S."/>
            <person name="Hughes K."/>
            <person name="Justo A."/>
            <person name="Karasinski D."/>
            <person name="Kautmanova I."/>
            <person name="Kiss B."/>
            <person name="Kocsube S."/>
            <person name="Kotiranta H."/>
            <person name="LaButti K.M."/>
            <person name="Lechner B.E."/>
            <person name="Liimatainen K."/>
            <person name="Lipzen A."/>
            <person name="Lukacs Z."/>
            <person name="Mihaltcheva S."/>
            <person name="Morgado L.N."/>
            <person name="Niskanen T."/>
            <person name="Noordeloos M.E."/>
            <person name="Ohm R.A."/>
            <person name="Ortiz-Santana B."/>
            <person name="Ovrebo C."/>
            <person name="Racz N."/>
            <person name="Riley R."/>
            <person name="Savchenko A."/>
            <person name="Shiryaev A."/>
            <person name="Soop K."/>
            <person name="Spirin V."/>
            <person name="Szebenyi C."/>
            <person name="Tomsovsky M."/>
            <person name="Tulloss R.E."/>
            <person name="Uehling J."/>
            <person name="Grigoriev I.V."/>
            <person name="Vagvolgyi C."/>
            <person name="Papp T."/>
            <person name="Martin F.M."/>
            <person name="Miettinen O."/>
            <person name="Hibbett D.S."/>
            <person name="Nagy L.G."/>
        </authorList>
    </citation>
    <scope>NUCLEOTIDE SEQUENCE [LARGE SCALE GENOMIC DNA]</scope>
    <source>
        <strain evidence="1 2">FP101781</strain>
    </source>
</reference>
<dbReference type="Proteomes" id="UP000298030">
    <property type="component" value="Unassembled WGS sequence"/>
</dbReference>
<dbReference type="SUPFAM" id="SSF48264">
    <property type="entry name" value="Cytochrome P450"/>
    <property type="match status" value="1"/>
</dbReference>
<dbReference type="GO" id="GO:0016705">
    <property type="term" value="F:oxidoreductase activity, acting on paired donors, with incorporation or reduction of molecular oxygen"/>
    <property type="evidence" value="ECO:0007669"/>
    <property type="project" value="InterPro"/>
</dbReference>
<evidence type="ECO:0008006" key="3">
    <source>
        <dbReference type="Google" id="ProtNLM"/>
    </source>
</evidence>
<evidence type="ECO:0000313" key="2">
    <source>
        <dbReference type="Proteomes" id="UP000298030"/>
    </source>
</evidence>
<name>A0A4Y7T910_COPMI</name>